<gene>
    <name evidence="1" type="ORF">L210DRAFT_985991</name>
</gene>
<dbReference type="AlphaFoldDB" id="A0AAD4G9C7"/>
<dbReference type="SUPFAM" id="SSF52540">
    <property type="entry name" value="P-loop containing nucleoside triphosphate hydrolases"/>
    <property type="match status" value="1"/>
</dbReference>
<name>A0AAD4G9C7_BOLED</name>
<reference evidence="1" key="1">
    <citation type="submission" date="2019-10" db="EMBL/GenBank/DDBJ databases">
        <authorList>
            <consortium name="DOE Joint Genome Institute"/>
            <person name="Kuo A."/>
            <person name="Miyauchi S."/>
            <person name="Kiss E."/>
            <person name="Drula E."/>
            <person name="Kohler A."/>
            <person name="Sanchez-Garcia M."/>
            <person name="Andreopoulos B."/>
            <person name="Barry K.W."/>
            <person name="Bonito G."/>
            <person name="Buee M."/>
            <person name="Carver A."/>
            <person name="Chen C."/>
            <person name="Cichocki N."/>
            <person name="Clum A."/>
            <person name="Culley D."/>
            <person name="Crous P.W."/>
            <person name="Fauchery L."/>
            <person name="Girlanda M."/>
            <person name="Hayes R."/>
            <person name="Keri Z."/>
            <person name="LaButti K."/>
            <person name="Lipzen A."/>
            <person name="Lombard V."/>
            <person name="Magnuson J."/>
            <person name="Maillard F."/>
            <person name="Morin E."/>
            <person name="Murat C."/>
            <person name="Nolan M."/>
            <person name="Ohm R."/>
            <person name="Pangilinan J."/>
            <person name="Pereira M."/>
            <person name="Perotto S."/>
            <person name="Peter M."/>
            <person name="Riley R."/>
            <person name="Sitrit Y."/>
            <person name="Stielow B."/>
            <person name="Szollosi G."/>
            <person name="Zifcakova L."/>
            <person name="Stursova M."/>
            <person name="Spatafora J.W."/>
            <person name="Tedersoo L."/>
            <person name="Vaario L.-M."/>
            <person name="Yamada A."/>
            <person name="Yan M."/>
            <person name="Wang P."/>
            <person name="Xu J."/>
            <person name="Bruns T."/>
            <person name="Baldrian P."/>
            <person name="Vilgalys R."/>
            <person name="Henrissat B."/>
            <person name="Grigoriev I.V."/>
            <person name="Hibbett D."/>
            <person name="Nagy L.G."/>
            <person name="Martin F.M."/>
        </authorList>
    </citation>
    <scope>NUCLEOTIDE SEQUENCE</scope>
    <source>
        <strain evidence="1">BED1</strain>
    </source>
</reference>
<protein>
    <recommendedName>
        <fullName evidence="3">G domain-containing protein</fullName>
    </recommendedName>
</protein>
<evidence type="ECO:0000313" key="1">
    <source>
        <dbReference type="EMBL" id="KAF8431191.1"/>
    </source>
</evidence>
<evidence type="ECO:0008006" key="3">
    <source>
        <dbReference type="Google" id="ProtNLM"/>
    </source>
</evidence>
<dbReference type="Proteomes" id="UP001194468">
    <property type="component" value="Unassembled WGS sequence"/>
</dbReference>
<comment type="caution">
    <text evidence="1">The sequence shown here is derived from an EMBL/GenBank/DDBJ whole genome shotgun (WGS) entry which is preliminary data.</text>
</comment>
<reference evidence="1" key="2">
    <citation type="journal article" date="2020" name="Nat. Commun.">
        <title>Large-scale genome sequencing of mycorrhizal fungi provides insights into the early evolution of symbiotic traits.</title>
        <authorList>
            <person name="Miyauchi S."/>
            <person name="Kiss E."/>
            <person name="Kuo A."/>
            <person name="Drula E."/>
            <person name="Kohler A."/>
            <person name="Sanchez-Garcia M."/>
            <person name="Morin E."/>
            <person name="Andreopoulos B."/>
            <person name="Barry K.W."/>
            <person name="Bonito G."/>
            <person name="Buee M."/>
            <person name="Carver A."/>
            <person name="Chen C."/>
            <person name="Cichocki N."/>
            <person name="Clum A."/>
            <person name="Culley D."/>
            <person name="Crous P.W."/>
            <person name="Fauchery L."/>
            <person name="Girlanda M."/>
            <person name="Hayes R.D."/>
            <person name="Keri Z."/>
            <person name="LaButti K."/>
            <person name="Lipzen A."/>
            <person name="Lombard V."/>
            <person name="Magnuson J."/>
            <person name="Maillard F."/>
            <person name="Murat C."/>
            <person name="Nolan M."/>
            <person name="Ohm R.A."/>
            <person name="Pangilinan J."/>
            <person name="Pereira M.F."/>
            <person name="Perotto S."/>
            <person name="Peter M."/>
            <person name="Pfister S."/>
            <person name="Riley R."/>
            <person name="Sitrit Y."/>
            <person name="Stielow J.B."/>
            <person name="Szollosi G."/>
            <person name="Zifcakova L."/>
            <person name="Stursova M."/>
            <person name="Spatafora J.W."/>
            <person name="Tedersoo L."/>
            <person name="Vaario L.M."/>
            <person name="Yamada A."/>
            <person name="Yan M."/>
            <person name="Wang P."/>
            <person name="Xu J."/>
            <person name="Bruns T."/>
            <person name="Baldrian P."/>
            <person name="Vilgalys R."/>
            <person name="Dunand C."/>
            <person name="Henrissat B."/>
            <person name="Grigoriev I.V."/>
            <person name="Hibbett D."/>
            <person name="Nagy L.G."/>
            <person name="Martin F.M."/>
        </authorList>
    </citation>
    <scope>NUCLEOTIDE SEQUENCE</scope>
    <source>
        <strain evidence="1">BED1</strain>
    </source>
</reference>
<keyword evidence="2" id="KW-1185">Reference proteome</keyword>
<dbReference type="Gene3D" id="3.40.50.300">
    <property type="entry name" value="P-loop containing nucleotide triphosphate hydrolases"/>
    <property type="match status" value="1"/>
</dbReference>
<accession>A0AAD4G9C7</accession>
<dbReference type="InterPro" id="IPR027417">
    <property type="entry name" value="P-loop_NTPase"/>
</dbReference>
<sequence length="404" mass="45082">MLGTGEQLQKLMVTVEQLLDRSKEHFPFIFFPKDGDIVSPCSSIVLIVERRDGQSSDSLVSRVLDSFCSTTDAPDELEDVTNHGHITLSLTGSMGKDETWSILLQTAQSNLAIAKLILCQIDNFLRDPDWPKQRDDVDGAQIEALLHEAMGLSDTDSHEKRAVGFVLHLYADHRVGPGHATGDPAARGLEIDDISDHRAFISQGRQSKKHRRARDCNEASTKWFRRDWRWQGSLINLVAGVECANTANNVRGVTIGIECHGWVNGSQTFRLWDTPGLSEDSFGTVSPKQTQDALRSFLTELTRRDGVHLLVICMRRLPSRVTIGVKHAYDTIMRIRDKVNPNVPIMAIITDLEKRSSLPDILSSLDGWWADNVAALRVPNMAFPAHACITTLPDNCHPRMPGRH</sequence>
<organism evidence="1 2">
    <name type="scientific">Boletus edulis BED1</name>
    <dbReference type="NCBI Taxonomy" id="1328754"/>
    <lineage>
        <taxon>Eukaryota</taxon>
        <taxon>Fungi</taxon>
        <taxon>Dikarya</taxon>
        <taxon>Basidiomycota</taxon>
        <taxon>Agaricomycotina</taxon>
        <taxon>Agaricomycetes</taxon>
        <taxon>Agaricomycetidae</taxon>
        <taxon>Boletales</taxon>
        <taxon>Boletineae</taxon>
        <taxon>Boletaceae</taxon>
        <taxon>Boletoideae</taxon>
        <taxon>Boletus</taxon>
    </lineage>
</organism>
<evidence type="ECO:0000313" key="2">
    <source>
        <dbReference type="Proteomes" id="UP001194468"/>
    </source>
</evidence>
<proteinExistence type="predicted"/>
<dbReference type="CDD" id="cd00882">
    <property type="entry name" value="Ras_like_GTPase"/>
    <property type="match status" value="1"/>
</dbReference>
<dbReference type="EMBL" id="WHUW01000052">
    <property type="protein sequence ID" value="KAF8431191.1"/>
    <property type="molecule type" value="Genomic_DNA"/>
</dbReference>